<comment type="caution">
    <text evidence="2">The sequence shown here is derived from an EMBL/GenBank/DDBJ whole genome shotgun (WGS) entry which is preliminary data.</text>
</comment>
<dbReference type="AlphaFoldDB" id="A0A418NRA9"/>
<gene>
    <name evidence="2" type="ORF">D2V07_12685</name>
</gene>
<evidence type="ECO:0000313" key="2">
    <source>
        <dbReference type="EMBL" id="RIV85132.1"/>
    </source>
</evidence>
<evidence type="ECO:0000256" key="1">
    <source>
        <dbReference type="SAM" id="Phobius"/>
    </source>
</evidence>
<evidence type="ECO:0000313" key="3">
    <source>
        <dbReference type="Proteomes" id="UP000286576"/>
    </source>
</evidence>
<keyword evidence="1" id="KW-0472">Membrane</keyword>
<keyword evidence="1" id="KW-0812">Transmembrane</keyword>
<dbReference type="EMBL" id="QXFL01000005">
    <property type="protein sequence ID" value="RIV85132.1"/>
    <property type="molecule type" value="Genomic_DNA"/>
</dbReference>
<feature type="transmembrane region" description="Helical" evidence="1">
    <location>
        <begin position="17"/>
        <end position="34"/>
    </location>
</feature>
<sequence length="75" mass="8565">MIFVRGIKGDLKLNPTLKFWGILFLVVAAIVWMFKERADSLQEKVAKCEERGGAWVGGALQMAFCETDEKDEKDW</sequence>
<dbReference type="OrthoDB" id="9816402at2"/>
<name>A0A418NRA9_9SPHN</name>
<accession>A0A418NRA9</accession>
<keyword evidence="3" id="KW-1185">Reference proteome</keyword>
<dbReference type="RefSeq" id="WP_119587371.1">
    <property type="nucleotide sequence ID" value="NZ_CAWODQ010000025.1"/>
</dbReference>
<reference evidence="2 3" key="1">
    <citation type="submission" date="2018-08" db="EMBL/GenBank/DDBJ databases">
        <title>Erythrobacter zhengii sp.nov., a bacterium isolated from deep-sea sediment.</title>
        <authorList>
            <person name="Fang C."/>
            <person name="Wu Y.-H."/>
            <person name="Sun C."/>
            <person name="Wang H."/>
            <person name="Cheng H."/>
            <person name="Meng F.-X."/>
            <person name="Wang C.-S."/>
            <person name="Xu X.-W."/>
        </authorList>
    </citation>
    <scope>NUCLEOTIDE SEQUENCE [LARGE SCALE GENOMIC DNA]</scope>
    <source>
        <strain evidence="2 3">V18</strain>
    </source>
</reference>
<proteinExistence type="predicted"/>
<keyword evidence="1" id="KW-1133">Transmembrane helix</keyword>
<organism evidence="2 3">
    <name type="scientific">Aurantiacibacter zhengii</name>
    <dbReference type="NCBI Taxonomy" id="2307003"/>
    <lineage>
        <taxon>Bacteria</taxon>
        <taxon>Pseudomonadati</taxon>
        <taxon>Pseudomonadota</taxon>
        <taxon>Alphaproteobacteria</taxon>
        <taxon>Sphingomonadales</taxon>
        <taxon>Erythrobacteraceae</taxon>
        <taxon>Aurantiacibacter</taxon>
    </lineage>
</organism>
<dbReference type="Proteomes" id="UP000286576">
    <property type="component" value="Unassembled WGS sequence"/>
</dbReference>
<protein>
    <submittedName>
        <fullName evidence="2">Uncharacterized protein</fullName>
    </submittedName>
</protein>